<feature type="compositionally biased region" description="Acidic residues" evidence="1">
    <location>
        <begin position="577"/>
        <end position="588"/>
    </location>
</feature>
<feature type="compositionally biased region" description="Acidic residues" evidence="1">
    <location>
        <begin position="663"/>
        <end position="673"/>
    </location>
</feature>
<dbReference type="InterPro" id="IPR018564">
    <property type="entry name" value="Repl_chkpnt_MRC1_dom"/>
</dbReference>
<reference evidence="3 4" key="1">
    <citation type="journal article" date="2019" name="Nat. Ecol. Evol.">
        <title>Megaphylogeny resolves global patterns of mushroom evolution.</title>
        <authorList>
            <person name="Varga T."/>
            <person name="Krizsan K."/>
            <person name="Foldi C."/>
            <person name="Dima B."/>
            <person name="Sanchez-Garcia M."/>
            <person name="Sanchez-Ramirez S."/>
            <person name="Szollosi G.J."/>
            <person name="Szarkandi J.G."/>
            <person name="Papp V."/>
            <person name="Albert L."/>
            <person name="Andreopoulos W."/>
            <person name="Angelini C."/>
            <person name="Antonin V."/>
            <person name="Barry K.W."/>
            <person name="Bougher N.L."/>
            <person name="Buchanan P."/>
            <person name="Buyck B."/>
            <person name="Bense V."/>
            <person name="Catcheside P."/>
            <person name="Chovatia M."/>
            <person name="Cooper J."/>
            <person name="Damon W."/>
            <person name="Desjardin D."/>
            <person name="Finy P."/>
            <person name="Geml J."/>
            <person name="Haridas S."/>
            <person name="Hughes K."/>
            <person name="Justo A."/>
            <person name="Karasinski D."/>
            <person name="Kautmanova I."/>
            <person name="Kiss B."/>
            <person name="Kocsube S."/>
            <person name="Kotiranta H."/>
            <person name="LaButti K.M."/>
            <person name="Lechner B.E."/>
            <person name="Liimatainen K."/>
            <person name="Lipzen A."/>
            <person name="Lukacs Z."/>
            <person name="Mihaltcheva S."/>
            <person name="Morgado L.N."/>
            <person name="Niskanen T."/>
            <person name="Noordeloos M.E."/>
            <person name="Ohm R.A."/>
            <person name="Ortiz-Santana B."/>
            <person name="Ovrebo C."/>
            <person name="Racz N."/>
            <person name="Riley R."/>
            <person name="Savchenko A."/>
            <person name="Shiryaev A."/>
            <person name="Soop K."/>
            <person name="Spirin V."/>
            <person name="Szebenyi C."/>
            <person name="Tomsovsky M."/>
            <person name="Tulloss R.E."/>
            <person name="Uehling J."/>
            <person name="Grigoriev I.V."/>
            <person name="Vagvolgyi C."/>
            <person name="Papp T."/>
            <person name="Martin F.M."/>
            <person name="Miettinen O."/>
            <person name="Hibbett D.S."/>
            <person name="Nagy L.G."/>
        </authorList>
    </citation>
    <scope>NUCLEOTIDE SEQUENCE [LARGE SCALE GENOMIC DNA]</scope>
    <source>
        <strain evidence="3 4">CBS 309.79</strain>
    </source>
</reference>
<feature type="region of interest" description="Disordered" evidence="1">
    <location>
        <begin position="753"/>
        <end position="829"/>
    </location>
</feature>
<evidence type="ECO:0000313" key="4">
    <source>
        <dbReference type="Proteomes" id="UP000305067"/>
    </source>
</evidence>
<feature type="compositionally biased region" description="Acidic residues" evidence="1">
    <location>
        <begin position="505"/>
        <end position="515"/>
    </location>
</feature>
<dbReference type="PANTHER" id="PTHR35711">
    <property type="entry name" value="EXPRESSED PROTEIN"/>
    <property type="match status" value="1"/>
</dbReference>
<feature type="region of interest" description="Disordered" evidence="1">
    <location>
        <begin position="631"/>
        <end position="685"/>
    </location>
</feature>
<gene>
    <name evidence="3" type="ORF">BDV98DRAFT_224650</name>
</gene>
<feature type="compositionally biased region" description="Low complexity" evidence="1">
    <location>
        <begin position="806"/>
        <end position="820"/>
    </location>
</feature>
<accession>A0A5C3R3X4</accession>
<dbReference type="Proteomes" id="UP000305067">
    <property type="component" value="Unassembled WGS sequence"/>
</dbReference>
<feature type="region of interest" description="Disordered" evidence="1">
    <location>
        <begin position="363"/>
        <end position="616"/>
    </location>
</feature>
<feature type="domain" description="DNA replication checkpoint mediator MRC1" evidence="2">
    <location>
        <begin position="472"/>
        <end position="621"/>
    </location>
</feature>
<dbReference type="PANTHER" id="PTHR35711:SF1">
    <property type="entry name" value="ECTODERMAL, ISOFORM F"/>
    <property type="match status" value="1"/>
</dbReference>
<keyword evidence="4" id="KW-1185">Reference proteome</keyword>
<proteinExistence type="predicted"/>
<feature type="compositionally biased region" description="Polar residues" evidence="1">
    <location>
        <begin position="772"/>
        <end position="787"/>
    </location>
</feature>
<dbReference type="AlphaFoldDB" id="A0A5C3R3X4"/>
<protein>
    <recommendedName>
        <fullName evidence="2">DNA replication checkpoint mediator MRC1 domain-containing protein</fullName>
    </recommendedName>
</protein>
<dbReference type="STRING" id="1884261.A0A5C3R3X4"/>
<dbReference type="OrthoDB" id="3361281at2759"/>
<feature type="region of interest" description="Disordered" evidence="1">
    <location>
        <begin position="1"/>
        <end position="265"/>
    </location>
</feature>
<organism evidence="3 4">
    <name type="scientific">Pterulicium gracile</name>
    <dbReference type="NCBI Taxonomy" id="1884261"/>
    <lineage>
        <taxon>Eukaryota</taxon>
        <taxon>Fungi</taxon>
        <taxon>Dikarya</taxon>
        <taxon>Basidiomycota</taxon>
        <taxon>Agaricomycotina</taxon>
        <taxon>Agaricomycetes</taxon>
        <taxon>Agaricomycetidae</taxon>
        <taxon>Agaricales</taxon>
        <taxon>Pleurotineae</taxon>
        <taxon>Pterulaceae</taxon>
        <taxon>Pterulicium</taxon>
    </lineage>
</organism>
<evidence type="ECO:0000256" key="1">
    <source>
        <dbReference type="SAM" id="MobiDB-lite"/>
    </source>
</evidence>
<dbReference type="EMBL" id="ML178816">
    <property type="protein sequence ID" value="TFL05564.1"/>
    <property type="molecule type" value="Genomic_DNA"/>
</dbReference>
<evidence type="ECO:0000259" key="2">
    <source>
        <dbReference type="Pfam" id="PF09444"/>
    </source>
</evidence>
<evidence type="ECO:0000313" key="3">
    <source>
        <dbReference type="EMBL" id="TFL05564.1"/>
    </source>
</evidence>
<feature type="compositionally biased region" description="Basic residues" evidence="1">
    <location>
        <begin position="592"/>
        <end position="602"/>
    </location>
</feature>
<feature type="compositionally biased region" description="Basic and acidic residues" evidence="1">
    <location>
        <begin position="603"/>
        <end position="616"/>
    </location>
</feature>
<feature type="compositionally biased region" description="Acidic residues" evidence="1">
    <location>
        <begin position="22"/>
        <end position="36"/>
    </location>
</feature>
<name>A0A5C3R3X4_9AGAR</name>
<feature type="compositionally biased region" description="Low complexity" evidence="1">
    <location>
        <begin position="168"/>
        <end position="180"/>
    </location>
</feature>
<sequence>MDEDEEDGDEEDGEYAPGDESGSGEDEGGSASEDEFSPPSRSPAADVRTPSSPDEKENIKPPKPRRRALVAASDSENDSDTGGNENAVPVSRTVLARNPSCHGRSLSPGPLGFAPAPLNFSPGPLGFVAGSLAFSTQPGSPPPGDLNLDGDLDLDKENDNSQSRRKPLLPQGSSSLSGSPARVLNFGSAGSPSGLRSRLASGGVDEADPFASPGGFRGASTPTVRDDDDTLVEAPPASFAPRFGGVGNGGFSQFGDEEGGGVEENFSSNAFSKLRRQPSEFAFTQLPASLALQPALQISPGRLRKADEIFEKEQEYVLEKAAKPRKKPKQVMYVNDDGFLTQNRPEGPDVDIYVPPATQDLKAAAASTSYQPYDSKYAPSPSQQRRGPLRTLSFTSKDMPSFGGDSPTLTSPAGWLGSDDEGAGQEGLRRLQRGKQGPDSREASPSPTKRKKRGAFDVLRAGQEKKAKKKEKLGRSEFVGGEAEEDEDEESRYNGVFGASKKGDEEEDDEDDDDQDKVVEGLVDDEKMDAEKEAADRVLEKHREHQEEEDVRMEKMAVDATTGKMRQKRRQGGLGLDDSDDSDNEEDDKDARARRKMAKKRKVGEDFEKFAEDELTRPFYNTYQTMMTDDDPELAWLKEQETQDVPLQPFYEETPGNGVVDHYDDDDDDDDDEREKAVSTRDIEDELRRAIEEGKLSKDTMNPHDTSWIDAQEEDELGMGWNVKAVFKKPAPVRRGAPMDVDEFETASVALDDPERLQMRNQTKGWVKTAGLSRNGSTARSGVSASAVTGHGKKIRPGGGGPSRTSASSAHASAKSASSSNVGRGGGKVVKTASVLSGLGDRKFTFE</sequence>
<feature type="compositionally biased region" description="Basic and acidic residues" evidence="1">
    <location>
        <begin position="529"/>
        <end position="557"/>
    </location>
</feature>
<dbReference type="Pfam" id="PF09444">
    <property type="entry name" value="MRC1"/>
    <property type="match status" value="1"/>
</dbReference>
<feature type="compositionally biased region" description="Acidic residues" evidence="1">
    <location>
        <begin position="1"/>
        <end position="14"/>
    </location>
</feature>
<feature type="compositionally biased region" description="Basic and acidic residues" evidence="1">
    <location>
        <begin position="674"/>
        <end position="685"/>
    </location>
</feature>